<keyword evidence="3" id="KW-1185">Reference proteome</keyword>
<gene>
    <name evidence="2" type="ORF">GCM10010420_10780</name>
</gene>
<evidence type="ECO:0008006" key="4">
    <source>
        <dbReference type="Google" id="ProtNLM"/>
    </source>
</evidence>
<organism evidence="2 3">
    <name type="scientific">Streptomyces glaucosporus</name>
    <dbReference type="NCBI Taxonomy" id="284044"/>
    <lineage>
        <taxon>Bacteria</taxon>
        <taxon>Bacillati</taxon>
        <taxon>Actinomycetota</taxon>
        <taxon>Actinomycetes</taxon>
        <taxon>Kitasatosporales</taxon>
        <taxon>Streptomycetaceae</taxon>
        <taxon>Streptomyces</taxon>
    </lineage>
</organism>
<feature type="region of interest" description="Disordered" evidence="1">
    <location>
        <begin position="748"/>
        <end position="770"/>
    </location>
</feature>
<evidence type="ECO:0000313" key="3">
    <source>
        <dbReference type="Proteomes" id="UP001500058"/>
    </source>
</evidence>
<protein>
    <recommendedName>
        <fullName evidence="4">NACHT domain-containing protein</fullName>
    </recommendedName>
</protein>
<reference evidence="3" key="1">
    <citation type="journal article" date="2019" name="Int. J. Syst. Evol. Microbiol.">
        <title>The Global Catalogue of Microorganisms (GCM) 10K type strain sequencing project: providing services to taxonomists for standard genome sequencing and annotation.</title>
        <authorList>
            <consortium name="The Broad Institute Genomics Platform"/>
            <consortium name="The Broad Institute Genome Sequencing Center for Infectious Disease"/>
            <person name="Wu L."/>
            <person name="Ma J."/>
        </authorList>
    </citation>
    <scope>NUCLEOTIDE SEQUENCE [LARGE SCALE GENOMIC DNA]</scope>
    <source>
        <strain evidence="3">JCM 6921</strain>
    </source>
</reference>
<evidence type="ECO:0000313" key="2">
    <source>
        <dbReference type="EMBL" id="GAA2389105.1"/>
    </source>
</evidence>
<name>A0ABP5UX51_9ACTN</name>
<accession>A0ABP5UX51</accession>
<proteinExistence type="predicted"/>
<feature type="compositionally biased region" description="Basic and acidic residues" evidence="1">
    <location>
        <begin position="756"/>
        <end position="770"/>
    </location>
</feature>
<sequence>MRYEWRRSLLPVAADGADTRGRLERGARNTSWAPGLDAVRDVPVVTVLGERGCGKSVALEQEHAQLMDAGLPATLLHLGREVFDAASASARLSEELRADTGATVRFVLLDGLDEGLSDIPGLGKVLLHHLKGLTPEERHGLRLRIACRTTRWPETVEAELRALWPADGEVAVVTLAPLSRSDMRAAAEQHGLDGAAFVERLVDRSLEALAQQPVTLVSLLESQARGEQLPTTVVEAYEQACRMLCTETWDEDFSRRQERPAVEHLLAIARWVAAALQFARCAALVDGPHVGEGELHLDMLATQGVPGLFPTLDCRRHELLHLTESGLLAPVGQRRWVFAHRSYQEHLAAEFLKSSGMAPAAQAELLWVGSGRARHIVPEHEEVAARLAVSDDRLFEDLLAHDPRVLLLADLRALPVQHRARVTRALLDNAPNEGFERIDWGQLERLDHSGLAEQLEPFLQPGADRDQQYLALWIAAACQPAGLGSALLDVAEDRTEPAYIRSFALQALAEVDDQAAERLRRLATDPASSVAEAAVTHLWSQHLSLIEYLDLLPDPDHWSISRSLEKFTELATPERLDDLLSWSTRILERQSPKVAVAVTLLTQCVEILGRHPKGNNQARFEEQAGRALIALASHHVFLSDNDAHDAIERLRIALNGAVGLRRRLAGYVLHHGTQDDVLSLLFAHPDPGLFPAEDLPHWATAWPDLRPEERHAALPLFSRRPRPDDPLLLQAIDHAREIDSELRKATEWWDAPESEQEQKRRERREEEQRRRTFDKERFAAALRAVAVAEPQTVRTAWRMVIGHLYRTADGAPAKEQAFLRAVVEAPSYPAVASDLCQELLMAAARVLVTVPVWTGEESEPWGAGYRDVPELIALGFVPAAVAEAAVSETDTARWAGWALALATLRAWPQEKAVHHELLSRCAHKAGTELERVLERCLGRLDHHTLAVVVHNLQAASLEAGLDIMRRWATAPGRAVESWAGVLGTLAQLGHVAAQAHLREVVVAGPQGDTDRRERWLRAVRILMDCDNLTAVWPAVRRQFDDPGLCTEVIDRVVAYPGAHRWPKGVAGLGASDLADLYIRLCARAELQQPRPEHEPGVAYTITRAETLHDLADSLPGIIADKTTAEAAEELSRLAELTPRDPRLLRRLARRAACQAAEQYVQPLQPRQLEQLVADHHLRVVSDETQLLDVVMETLEAVQGALSGPNGLATLLWNRSAAAPSSSWWPMWEEDFSDLVAGLLKLHLEQRRVVINREVQVNRPGVAGGGRTDIHIQAATARDDPAPFTVVIECKGCWNSGLSTALTDQLVARYLRHPRTAGILLVGFFDCDLWDPAKRTRCSPSHSPEQLEQEQHEQATRHDVPVRAKVLDCRPPGAQAG</sequence>
<dbReference type="Proteomes" id="UP001500058">
    <property type="component" value="Unassembled WGS sequence"/>
</dbReference>
<feature type="region of interest" description="Disordered" evidence="1">
    <location>
        <begin position="1336"/>
        <end position="1376"/>
    </location>
</feature>
<evidence type="ECO:0000256" key="1">
    <source>
        <dbReference type="SAM" id="MobiDB-lite"/>
    </source>
</evidence>
<dbReference type="EMBL" id="BAAATJ010000003">
    <property type="protein sequence ID" value="GAA2389105.1"/>
    <property type="molecule type" value="Genomic_DNA"/>
</dbReference>
<comment type="caution">
    <text evidence="2">The sequence shown here is derived from an EMBL/GenBank/DDBJ whole genome shotgun (WGS) entry which is preliminary data.</text>
</comment>
<feature type="compositionally biased region" description="Basic and acidic residues" evidence="1">
    <location>
        <begin position="1348"/>
        <end position="1367"/>
    </location>
</feature>